<evidence type="ECO:0000313" key="4">
    <source>
        <dbReference type="Proteomes" id="UP000118426"/>
    </source>
</evidence>
<feature type="region of interest" description="Disordered" evidence="1">
    <location>
        <begin position="20"/>
        <end position="44"/>
    </location>
</feature>
<evidence type="ECO:0000313" key="3">
    <source>
        <dbReference type="EMBL" id="AFJ20361.1"/>
    </source>
</evidence>
<sequence>MDLMDQYMMFEGALSTNVPGAQEGVADGDAAAAGDQPTPVSPTVATSQQQQQLLRAPAPWDAWSLPEERRSSIKCGYAFHMRPNPTGEWDHVWNRYLWLNTGELHPAGPSVLTELPESVHMCMIYYGVRRISVPFKMLFDLAAVAVDVPDVPPDAFKVVTLPRSKNISRSSQLVTASHVCTQAYSVRTRSASELRLYQDKDFLDVNFLVPENTEDHVLLKLEQNGHVYPNVALKHGEVGNYGLAFTGWTEHQVKTHEKRLHAMEQELASMIKVQTNEMLPKGKSLDPYAIRLKQLRIKALKRKLTAATASRRLVKSKTLQAKQATRNISLDLPKYQHPPASNDIYVPSSRFLRKRTMMSRVRLPKSEDGMAAIIRLINRHEHLSIRPKPTDPGSVPLTKLDPNFTIDMYMDGTTPRDAANMQDNSPHSGSEDEIEGEHSAASPDAVHMAEVSPKAPSPGSPVPPYRDSPVSPTVVASQQLPAEQSEAMQRDTSAPLLPDPDTYALEYTFAQAKYNSYFRRARACIFAYAARLGLTLKGTRSDGNCLFYCLAHLMLGSVKRYMDIKGISKKWIIKNYDSPLVTYESFDRYITDREEDNGAWGEMVDIQACADFFSVNINVITASDVMSDNKVVVYMITVKPRNNAPSKGNVFIRYLQNHYDYFVPSAVPFSHQRWINLTNAFCSKYSIESHLASVFGRYPPPPQGKALSGKLSLSDADYEDVGDSASQVGRGPEPVTEDYDLAAITDVGVSASSRLFSSNSTARTAYTGTLLDAEVPFPADVSLSSYINFGDPSHLNRQSLEEAVTAVIMQMAESGHVKTIHVAADEMADSNDPPLSEEQIEACLAPIAKGQSPFDRAVEILRDHTSKPKSTGDQMQVFQDPPGLLYKGFFFNFYEMAWARKFGPLSRIPIDKAPRSVYRNASWILGRLMPPADESSIYSTVLGGYEVYERSVLGTCSGWVTVTGGSIPMDTKKNRSEFPCLSYLNTEKPMRFPTPFTSMGPHLAMCGSRMGLACGRAGFDPTIVCSMIPSVCNNGWNDTIINQSSPVETVLALSIVLGMNLIEFEHLSSNMGITGQAYRVACSHMGLTRGITLTETRTKLQKIHRLWGLLEPPENPSSCFNNSYLKLLSLDPEHCAKGDLVNQLFLDALQIRSPEDKAAYDLFKVARPQNRQHRPLEALNVVNLPQDELNAIESTADLHENILGMMFYEPAATFEWKFYDTEPGPYAAKVWQAYSDLHTIPASTYIKDKRPIARNIVQLLNGGNPTSILMVDNMVVDLVRTACYLQYLSGVTSFSVIAAKHYDVRPETVLAVCINLAGAGDFAGKPEIFDIASSYAAYHHLTVMTTFGYVPPLEPVDLRMLHCVKPEDRIITAAQLLLPHRLDRNNHSELVKDRDVVKVLHREIDCNHVLACVDAFGQMADYYTAFWSGEVCQYDPEMLVTFLLIMFVKNKCTMEETDSHTASFLSWKDETIMERIKSKSMSLPVLQVPNEDFLEPVVQAVNAGVADFTAIEDFIRTHVRRWMGILVGKSTYPVHLENVIEYCDSVKDLKGLARVLKNLMGQVQAYFFEYNDVPKVSFAEYQQVIRGWPPLFTTTLTGAQIQPRDKQPPIPLYKPLGEAGFKLNQDLMSPSAPDEPMVEEHAVLSPGTPPLSPTSPQQVEPPQETEKRSTPSPAQPSPSPAAASSPGPVSPAQLSEGSPAPSPAVLSDASSPVPEEPQPQAQPEPQVQPQAQPSPPPPEPPTPQELMMQELLEKYRDEIESAKKVRILDAQRHGINRGMVVTFPCETRYELPSLLFAKVGPFEIPSRHLEVEKPTLPKWQTADVNVLLSEPPNWAAQYVHTFWMRQPSDPPTAREVGCLPYLYKKPPSSLLKIYSMTLGIEAIARVASSSWSGKNDMDILSVLYSANYNYCLLLVVLFRYGVQLKELRSNMRLLRDYALTYILNSPSWTRMHGGIMPELTAAALETLQPVSKEDATAALNFAQSDPFMLGKKCLSDLELGVDDLKNMITVWNDVRRSGQSHTAPGAFAFVPPAEGVVMRKVLQLPEVEHSQKALESMRKALSKIPPAPDPGPLPHPESEPEPVPRRVVSDPLIKIEEQLRILNSPEVPLPGSPGAPVSATVPEELPVLDDLTTKTKTKRSQDHRSKSNPLQRKDKKKDNATSKSKKTSKRDLRRLEEDAKMEEEMETLRQEAEASGVLEPRKQSAAAEHMDTSKQQTHQVPDDQSWISVPKIADAVAQWESFWDLCCYCLWVCSDKQTRESGLGPVWSSINITEANAVLSLLSQPKDRLAESADILRESPAAWGHMVRTHKGWPKGGPLWTQFVSTETESTLVGVAIESFSGCVSYIMGTVDSPFMLSSTCPLSFCIWNDIGVTESMIKSLMVSQPAASAAISIRASRTVRCVAWVHALGFEDHKEIFCNAVDSLDVDIGPQEIIEQLPPRLATPRTDMDDDDDINLESLGMDTIKLLDVTAITDILSIMQGESPEKVEENRKSVIEANSSVQVNRALGPSEPAPPLVNPAGSEESQQQHQAQVLAGPNGNTTRLPNRKDRRAIREAQGVKLSKPIAAPRKDKPQAAESTVVPQEPPTLPPVVVAQPVVVDEEPPLPMIEEEQEEEEEQSVPPPSVNSYGDNRDEDAFSETYDPNEYNNVENPGQDQPLSAFFGSNFLGVNNESIFSSGSGGNPGSPGGPGGGSGGSGDGGGSGGSGGSSGGSGGRGGAGPVFGGVVPLITGGLGGDGLTGRTFNSGGSRANRPTRANRTVDLTQYIISSNSGIGVYQDAYDAETRKMICMGLPAQIYPTDNLGRHRRSGTPFPVFNAPAQPQFGYFDPIAPYSVWLNQALLNPGGATAPHPIPTIMSMAGNPNTQKIAYPVNSYVQREFRPVRLMWNMPSRAILYTHMTDCVYWCLNNFEQMGVECVIALGQYCCMINTAEFFYILNNIEYFNQMTPEQSMVYHILWGTMLFPSDHVYNGMDMTPYQLTATTDISDRMAFILSLDAILSTDDATAAGMLANGNGLGHGPAEWALVFELVVELCKAADYGAGSPESYTLIGIYLREMLLINQGNTFNIIMRLGTLFESMRRTHLYEKHYMGYDFMLGGLTSADNAPCCDGTAMPVRDTEAWRFSSSSRNTSFFYLSGLQKLVFGPGSMGTRAALLDMPLDRDRELFKNGINRCNPMLIPRPMCYMGPAYYSAQQSVFCGGSGHNRLTYLPIMQSLSKSILKYYSVSQPHCGRIGQVGDKGWCVGQTEPLRRRPYFDDKIYEPPSEVDSKDGDFKRVFVTSAANFKQSSGGSVSEPIRAGIVVSTFDVAAILGLQVAKVNSRDLIIDADVNDFITDPQYFGLRAVDEELFSPLIDTVIRIRAGATAHDMDLSLFGYPLFHSDGAIATFGETQLAWTGDYKVAKMHFNITEISTLLGFELTRIENRVLSDWVRTAKLTVNQSAFLQCCMVVLQHQPDVKGTTKLEYGTEYRVDGPRRLKAIGYSDIRIAMLTKIVNLFMIMNSQCKQFTTVDHAKPLQSLANFHITLNLTIAHTAATLGLLDLIGKVIFKVPFMNGVQCLAPVSLSSLLKTGYAIHKRVGQKTEAQMTVRRMETSKNNRGNYIFNGDYVNTVM</sequence>
<feature type="domain" description="OTU" evidence="2">
    <location>
        <begin position="534"/>
        <end position="665"/>
    </location>
</feature>
<feature type="compositionally biased region" description="Pro residues" evidence="1">
    <location>
        <begin position="455"/>
        <end position="466"/>
    </location>
</feature>
<feature type="region of interest" description="Disordered" evidence="1">
    <location>
        <begin position="2104"/>
        <end position="2223"/>
    </location>
</feature>
<feature type="region of interest" description="Disordered" evidence="1">
    <location>
        <begin position="1642"/>
        <end position="1744"/>
    </location>
</feature>
<dbReference type="InterPro" id="IPR003323">
    <property type="entry name" value="OTU_dom"/>
</dbReference>
<feature type="compositionally biased region" description="Gly residues" evidence="1">
    <location>
        <begin position="2679"/>
        <end position="2720"/>
    </location>
</feature>
<dbReference type="CDD" id="cd22744">
    <property type="entry name" value="OTU"/>
    <property type="match status" value="1"/>
</dbReference>
<protein>
    <submittedName>
        <fullName evidence="3">Protein ORF62</fullName>
    </submittedName>
</protein>
<name>K7PBL3_9VIRU</name>
<feature type="compositionally biased region" description="Low complexity" evidence="1">
    <location>
        <begin position="20"/>
        <end position="35"/>
    </location>
</feature>
<feature type="compositionally biased region" description="Low complexity" evidence="1">
    <location>
        <begin position="1680"/>
        <end position="1692"/>
    </location>
</feature>
<dbReference type="Pfam" id="PF02338">
    <property type="entry name" value="OTU"/>
    <property type="match status" value="1"/>
</dbReference>
<dbReference type="Gene3D" id="3.90.70.80">
    <property type="match status" value="1"/>
</dbReference>
<dbReference type="PANTHER" id="PTHR24216">
    <property type="entry name" value="PAXILLIN-RELATED"/>
    <property type="match status" value="1"/>
</dbReference>
<dbReference type="SUPFAM" id="SSF54001">
    <property type="entry name" value="Cysteine proteinases"/>
    <property type="match status" value="1"/>
</dbReference>
<keyword evidence="4" id="KW-1185">Reference proteome</keyword>
<feature type="compositionally biased region" description="Acidic residues" evidence="1">
    <location>
        <begin position="2600"/>
        <end position="2619"/>
    </location>
</feature>
<feature type="compositionally biased region" description="Pro residues" evidence="1">
    <location>
        <begin position="2065"/>
        <end position="2075"/>
    </location>
</feature>
<dbReference type="RefSeq" id="YP_007003727.1">
    <property type="nucleotide sequence ID" value="NC_019491.1"/>
</dbReference>
<dbReference type="KEGG" id="vg:14011213"/>
<proteinExistence type="predicted"/>
<feature type="compositionally biased region" description="Basic and acidic residues" evidence="1">
    <location>
        <begin position="2076"/>
        <end position="2085"/>
    </location>
</feature>
<feature type="compositionally biased region" description="Basic and acidic residues" evidence="1">
    <location>
        <begin position="2169"/>
        <end position="2178"/>
    </location>
</feature>
<evidence type="ECO:0000256" key="1">
    <source>
        <dbReference type="SAM" id="MobiDB-lite"/>
    </source>
</evidence>
<gene>
    <name evidence="3" type="ORF">CyHV1_ORF62</name>
</gene>
<feature type="region of interest" description="Disordered" evidence="1">
    <location>
        <begin position="408"/>
        <end position="475"/>
    </location>
</feature>
<feature type="compositionally biased region" description="Pro residues" evidence="1">
    <location>
        <begin position="1732"/>
        <end position="1743"/>
    </location>
</feature>
<dbReference type="InterPro" id="IPR038765">
    <property type="entry name" value="Papain-like_cys_pep_sf"/>
</dbReference>
<organism evidence="3 4">
    <name type="scientific">Cyprinid herpesvirus 1</name>
    <dbReference type="NCBI Taxonomy" id="317858"/>
    <lineage>
        <taxon>Viruses</taxon>
        <taxon>Duplodnaviria</taxon>
        <taxon>Heunggongvirae</taxon>
        <taxon>Peploviricota</taxon>
        <taxon>Herviviricetes</taxon>
        <taxon>Herpesvirales</taxon>
        <taxon>Alloherpesviridae</taxon>
        <taxon>Cyvirus</taxon>
        <taxon>Cyvirus cyprinidallo1</taxon>
    </lineage>
</organism>
<dbReference type="EMBL" id="JQ815363">
    <property type="protein sequence ID" value="AFJ20361.1"/>
    <property type="molecule type" value="Genomic_DNA"/>
</dbReference>
<evidence type="ECO:0000259" key="2">
    <source>
        <dbReference type="PROSITE" id="PS50802"/>
    </source>
</evidence>
<feature type="compositionally biased region" description="Polar residues" evidence="1">
    <location>
        <begin position="2646"/>
        <end position="2658"/>
    </location>
</feature>
<feature type="region of interest" description="Disordered" evidence="1">
    <location>
        <begin position="2500"/>
        <end position="2720"/>
    </location>
</feature>
<reference evidence="3 4" key="1">
    <citation type="journal article" date="2013" name="J. Virol.">
        <title>Comparative genomics of carp herpesviruses.</title>
        <authorList>
            <person name="Davison A.J."/>
            <person name="Kurobe T."/>
            <person name="Gatherer D."/>
            <person name="Cunningham C."/>
            <person name="Korf I."/>
            <person name="Fukuda H."/>
            <person name="Hedrick R.P."/>
            <person name="Waltzek T.B."/>
        </authorList>
    </citation>
    <scope>NUCLEOTIDE SEQUENCE [LARGE SCALE GENOMIC DNA]</scope>
    <source>
        <strain evidence="3">NG-J1</strain>
    </source>
</reference>
<dbReference type="PROSITE" id="PS50802">
    <property type="entry name" value="OTU"/>
    <property type="match status" value="1"/>
</dbReference>
<dbReference type="PANTHER" id="PTHR24216:SF65">
    <property type="entry name" value="PAXILLIN-LIKE PROTEIN 1"/>
    <property type="match status" value="1"/>
</dbReference>
<accession>K7PBL3</accession>
<feature type="region of interest" description="Disordered" evidence="1">
    <location>
        <begin position="2055"/>
        <end position="2085"/>
    </location>
</feature>
<dbReference type="Proteomes" id="UP000118426">
    <property type="component" value="Segment"/>
</dbReference>
<dbReference type="GeneID" id="14011213"/>